<name>A0A1M5B9P2_9BACT</name>
<evidence type="ECO:0000313" key="3">
    <source>
        <dbReference type="Proteomes" id="UP000184164"/>
    </source>
</evidence>
<feature type="domain" description="VOC" evidence="1">
    <location>
        <begin position="2"/>
        <end position="129"/>
    </location>
</feature>
<dbReference type="EMBL" id="FQUM01000005">
    <property type="protein sequence ID" value="SHF39233.1"/>
    <property type="molecule type" value="Genomic_DNA"/>
</dbReference>
<evidence type="ECO:0000313" key="2">
    <source>
        <dbReference type="EMBL" id="SHF39233.1"/>
    </source>
</evidence>
<dbReference type="PANTHER" id="PTHR36113">
    <property type="entry name" value="LYASE, PUTATIVE-RELATED-RELATED"/>
    <property type="match status" value="1"/>
</dbReference>
<keyword evidence="2" id="KW-0456">Lyase</keyword>
<dbReference type="PANTHER" id="PTHR36113:SF1">
    <property type="entry name" value="GLYOXALASE_BLEOMYCIN RESISTANCE PROTEIN_DIOXYGENASE"/>
    <property type="match status" value="1"/>
</dbReference>
<dbReference type="Proteomes" id="UP000184164">
    <property type="component" value="Unassembled WGS sequence"/>
</dbReference>
<dbReference type="PROSITE" id="PS51819">
    <property type="entry name" value="VOC"/>
    <property type="match status" value="1"/>
</dbReference>
<dbReference type="SUPFAM" id="SSF54593">
    <property type="entry name" value="Glyoxalase/Bleomycin resistance protein/Dihydroxybiphenyl dioxygenase"/>
    <property type="match status" value="1"/>
</dbReference>
<proteinExistence type="predicted"/>
<dbReference type="Pfam" id="PF00903">
    <property type="entry name" value="Glyoxalase"/>
    <property type="match status" value="1"/>
</dbReference>
<gene>
    <name evidence="2" type="ORF">SAMN05444274_10548</name>
</gene>
<dbReference type="InterPro" id="IPR051332">
    <property type="entry name" value="Fosfomycin_Res_Enzymes"/>
</dbReference>
<dbReference type="InterPro" id="IPR004360">
    <property type="entry name" value="Glyas_Fos-R_dOase_dom"/>
</dbReference>
<dbReference type="OrthoDB" id="9789012at2"/>
<dbReference type="GO" id="GO:0016829">
    <property type="term" value="F:lyase activity"/>
    <property type="evidence" value="ECO:0007669"/>
    <property type="project" value="UniProtKB-KW"/>
</dbReference>
<keyword evidence="3" id="KW-1185">Reference proteome</keyword>
<evidence type="ECO:0000259" key="1">
    <source>
        <dbReference type="PROSITE" id="PS51819"/>
    </source>
</evidence>
<dbReference type="RefSeq" id="WP_073001822.1">
    <property type="nucleotide sequence ID" value="NZ_FQUM01000005.1"/>
</dbReference>
<dbReference type="InterPro" id="IPR037523">
    <property type="entry name" value="VOC_core"/>
</dbReference>
<dbReference type="AlphaFoldDB" id="A0A1M5B9P2"/>
<protein>
    <submittedName>
        <fullName evidence="2">Lactoylglutathione lyase</fullName>
    </submittedName>
</protein>
<dbReference type="STRING" id="1484053.SAMN05444274_10548"/>
<dbReference type="Gene3D" id="3.10.180.10">
    <property type="entry name" value="2,3-Dihydroxybiphenyl 1,2-Dioxygenase, domain 1"/>
    <property type="match status" value="1"/>
</dbReference>
<reference evidence="2 3" key="1">
    <citation type="submission" date="2016-11" db="EMBL/GenBank/DDBJ databases">
        <authorList>
            <person name="Jaros S."/>
            <person name="Januszkiewicz K."/>
            <person name="Wedrychowicz H."/>
        </authorList>
    </citation>
    <scope>NUCLEOTIDE SEQUENCE [LARGE SCALE GENOMIC DNA]</scope>
    <source>
        <strain evidence="2 3">DSM 26910</strain>
    </source>
</reference>
<organism evidence="2 3">
    <name type="scientific">Mariniphaga anaerophila</name>
    <dbReference type="NCBI Taxonomy" id="1484053"/>
    <lineage>
        <taxon>Bacteria</taxon>
        <taxon>Pseudomonadati</taxon>
        <taxon>Bacteroidota</taxon>
        <taxon>Bacteroidia</taxon>
        <taxon>Marinilabiliales</taxon>
        <taxon>Prolixibacteraceae</taxon>
        <taxon>Mariniphaga</taxon>
    </lineage>
</organism>
<sequence>MKIDHLAIWTYNLERLRNFYMRFFDASSTDVYYNHSKEFRSYFLLFDSDCRLEIMEMPNVAKSKNDPHKHYIGVAHFAIKVGSKAEVDKLTERIRSDGFTVACEPRTTGDGYYESVVLDPEGNRVEIVA</sequence>
<dbReference type="InterPro" id="IPR029068">
    <property type="entry name" value="Glyas_Bleomycin-R_OHBP_Dase"/>
</dbReference>
<accession>A0A1M5B9P2</accession>